<name>A0AAU7JJA9_9HYPH</name>
<organism evidence="1">
    <name type="scientific">Alsobacter sp. KACC 23698</name>
    <dbReference type="NCBI Taxonomy" id="3149229"/>
    <lineage>
        <taxon>Bacteria</taxon>
        <taxon>Pseudomonadati</taxon>
        <taxon>Pseudomonadota</taxon>
        <taxon>Alphaproteobacteria</taxon>
        <taxon>Hyphomicrobiales</taxon>
        <taxon>Alsobacteraceae</taxon>
        <taxon>Alsobacter</taxon>
    </lineage>
</organism>
<evidence type="ECO:0000313" key="1">
    <source>
        <dbReference type="EMBL" id="XBO40388.1"/>
    </source>
</evidence>
<accession>A0AAU7JJA9</accession>
<dbReference type="AlphaFoldDB" id="A0AAU7JJA9"/>
<dbReference type="RefSeq" id="WP_406857247.1">
    <property type="nucleotide sequence ID" value="NZ_CP157484.1"/>
</dbReference>
<proteinExistence type="predicted"/>
<sequence length="161" mass="18241">MVADVLHERLRLRPFAQPMCQRVDAVVHPARHHVDGRLRRRAFGRHERIRQFAESQAKERNDDLRRNCIILIHGAAPTSSDHTRGKIDAKRFKLAWDSCLGCDLGWARDASTLSVILGRLQRYAQHDERPAGLPDQSDQPAQALLPCARHAHSLVVSHGMV</sequence>
<gene>
    <name evidence="1" type="ORF">ABEG18_06345</name>
</gene>
<dbReference type="EMBL" id="CP157484">
    <property type="protein sequence ID" value="XBO40388.1"/>
    <property type="molecule type" value="Genomic_DNA"/>
</dbReference>
<protein>
    <submittedName>
        <fullName evidence="1">Uncharacterized protein</fullName>
    </submittedName>
</protein>
<reference evidence="1" key="1">
    <citation type="submission" date="2024-05" db="EMBL/GenBank/DDBJ databases">
        <authorList>
            <person name="Kim S."/>
            <person name="Heo J."/>
            <person name="Choi H."/>
            <person name="Choi Y."/>
            <person name="Kwon S.-W."/>
            <person name="Kim Y."/>
        </authorList>
    </citation>
    <scope>NUCLEOTIDE SEQUENCE</scope>
    <source>
        <strain evidence="1">KACC 23698</strain>
    </source>
</reference>